<gene>
    <name evidence="1" type="ORF">B9G39_15075</name>
</gene>
<keyword evidence="2" id="KW-1185">Reference proteome</keyword>
<reference evidence="1 2" key="1">
    <citation type="submission" date="2017-04" db="EMBL/GenBank/DDBJ databases">
        <title>Draft genome sequence of Zooshikella ganghwensis VG4 isolated from Red Sea sediments.</title>
        <authorList>
            <person name="Rehman Z."/>
            <person name="Alam I."/>
            <person name="Kamau A."/>
            <person name="Bajic V."/>
            <person name="Leiknes T."/>
        </authorList>
    </citation>
    <scope>NUCLEOTIDE SEQUENCE [LARGE SCALE GENOMIC DNA]</scope>
    <source>
        <strain evidence="1 2">VG4</strain>
    </source>
</reference>
<dbReference type="EMBL" id="NDXW01000001">
    <property type="protein sequence ID" value="RDH44650.1"/>
    <property type="molecule type" value="Genomic_DNA"/>
</dbReference>
<dbReference type="Proteomes" id="UP000257039">
    <property type="component" value="Unassembled WGS sequence"/>
</dbReference>
<dbReference type="AlphaFoldDB" id="A0A4P9VRF8"/>
<comment type="caution">
    <text evidence="1">The sequence shown here is derived from an EMBL/GenBank/DDBJ whole genome shotgun (WGS) entry which is preliminary data.</text>
</comment>
<sequence length="74" mass="8642">MEICRTFLSKKSAKTIHRAQQYIHYYQLAKKRRPPCITVHPDEYQALKNDMAQCHHQPPFTLQGVPVKAVNTVH</sequence>
<protein>
    <submittedName>
        <fullName evidence="1">Uncharacterized protein</fullName>
    </submittedName>
</protein>
<proteinExistence type="predicted"/>
<evidence type="ECO:0000313" key="2">
    <source>
        <dbReference type="Proteomes" id="UP000257039"/>
    </source>
</evidence>
<accession>A0A4P9VRF8</accession>
<organism evidence="1 2">
    <name type="scientific">Zooshikella ganghwensis</name>
    <dbReference type="NCBI Taxonomy" id="202772"/>
    <lineage>
        <taxon>Bacteria</taxon>
        <taxon>Pseudomonadati</taxon>
        <taxon>Pseudomonadota</taxon>
        <taxon>Gammaproteobacteria</taxon>
        <taxon>Oceanospirillales</taxon>
        <taxon>Zooshikellaceae</taxon>
        <taxon>Zooshikella</taxon>
    </lineage>
</organism>
<evidence type="ECO:0000313" key="1">
    <source>
        <dbReference type="EMBL" id="RDH44650.1"/>
    </source>
</evidence>
<dbReference type="RefSeq" id="WP_094787761.1">
    <property type="nucleotide sequence ID" value="NZ_JAEVHG010000052.1"/>
</dbReference>
<name>A0A4P9VRF8_9GAMM</name>